<name>A0AAV9J1L7_CYACA</name>
<dbReference type="InterPro" id="IPR003697">
    <property type="entry name" value="Maf-like"/>
</dbReference>
<evidence type="ECO:0000313" key="4">
    <source>
        <dbReference type="Proteomes" id="UP001301350"/>
    </source>
</evidence>
<dbReference type="Proteomes" id="UP001301350">
    <property type="component" value="Unassembled WGS sequence"/>
</dbReference>
<evidence type="ECO:0000256" key="2">
    <source>
        <dbReference type="ARBA" id="ARBA00022801"/>
    </source>
</evidence>
<comment type="cofactor">
    <cofactor evidence="1">
        <name>a divalent metal cation</name>
        <dbReference type="ChEBI" id="CHEBI:60240"/>
    </cofactor>
</comment>
<dbReference type="InterPro" id="IPR029001">
    <property type="entry name" value="ITPase-like_fam"/>
</dbReference>
<gene>
    <name evidence="3" type="ORF">CDCA_CDCA16G4240</name>
</gene>
<keyword evidence="4" id="KW-1185">Reference proteome</keyword>
<dbReference type="PIRSF" id="PIRSF006305">
    <property type="entry name" value="Maf"/>
    <property type="match status" value="1"/>
</dbReference>
<dbReference type="NCBIfam" id="TIGR00172">
    <property type="entry name" value="maf"/>
    <property type="match status" value="1"/>
</dbReference>
<evidence type="ECO:0000313" key="3">
    <source>
        <dbReference type="EMBL" id="KAK4538215.1"/>
    </source>
</evidence>
<dbReference type="HAMAP" id="MF_00528">
    <property type="entry name" value="Maf"/>
    <property type="match status" value="1"/>
</dbReference>
<dbReference type="CDD" id="cd00555">
    <property type="entry name" value="Maf"/>
    <property type="match status" value="1"/>
</dbReference>
<keyword evidence="2" id="KW-0378">Hydrolase</keyword>
<reference evidence="3 4" key="1">
    <citation type="submission" date="2022-07" db="EMBL/GenBank/DDBJ databases">
        <title>Genome-wide signatures of adaptation to extreme environments.</title>
        <authorList>
            <person name="Cho C.H."/>
            <person name="Yoon H.S."/>
        </authorList>
    </citation>
    <scope>NUCLEOTIDE SEQUENCE [LARGE SCALE GENOMIC DNA]</scope>
    <source>
        <strain evidence="3 4">DBV 063 E5</strain>
    </source>
</reference>
<comment type="caution">
    <text evidence="3">The sequence shown here is derived from an EMBL/GenBank/DDBJ whole genome shotgun (WGS) entry which is preliminary data.</text>
</comment>
<dbReference type="AlphaFoldDB" id="A0AAV9J1L7"/>
<dbReference type="GO" id="GO:0047429">
    <property type="term" value="F:nucleoside triphosphate diphosphatase activity"/>
    <property type="evidence" value="ECO:0007669"/>
    <property type="project" value="InterPro"/>
</dbReference>
<accession>A0AAV9J1L7</accession>
<dbReference type="PANTHER" id="PTHR43213:SF5">
    <property type="entry name" value="BIFUNCTIONAL DTTP_UTP PYROPHOSPHATASE_METHYLTRANSFERASE PROTEIN-RELATED"/>
    <property type="match status" value="1"/>
</dbReference>
<dbReference type="SUPFAM" id="SSF52972">
    <property type="entry name" value="ITPase-like"/>
    <property type="match status" value="1"/>
</dbReference>
<dbReference type="Gene3D" id="3.90.950.10">
    <property type="match status" value="1"/>
</dbReference>
<dbReference type="EMBL" id="JANCYW010000016">
    <property type="protein sequence ID" value="KAK4538215.1"/>
    <property type="molecule type" value="Genomic_DNA"/>
</dbReference>
<dbReference type="Pfam" id="PF02545">
    <property type="entry name" value="Maf"/>
    <property type="match status" value="1"/>
</dbReference>
<proteinExistence type="inferred from homology"/>
<sequence>MGLEPLVIPSHFDESLLDAGAFASPAAYAQESARCKAMDVAQRMQRDARPFDYVVGSDTVVVLEGGRVLEKPADEGAAFEMLSLLSGATHTVVTGVAVYVSGSGELRTFYEETRVRFAELSKEEIWAYIRTGEPMDKAGAYGIQGLGGMLVQRLEGDFFCVMGFPMHRFAAIVAEMID</sequence>
<organism evidence="3 4">
    <name type="scientific">Cyanidium caldarium</name>
    <name type="common">Red alga</name>
    <dbReference type="NCBI Taxonomy" id="2771"/>
    <lineage>
        <taxon>Eukaryota</taxon>
        <taxon>Rhodophyta</taxon>
        <taxon>Bangiophyceae</taxon>
        <taxon>Cyanidiales</taxon>
        <taxon>Cyanidiaceae</taxon>
        <taxon>Cyanidium</taxon>
    </lineage>
</organism>
<evidence type="ECO:0000256" key="1">
    <source>
        <dbReference type="ARBA" id="ARBA00001968"/>
    </source>
</evidence>
<protein>
    <submittedName>
        <fullName evidence="3">Uncharacterized protein</fullName>
    </submittedName>
</protein>
<dbReference type="PANTHER" id="PTHR43213">
    <property type="entry name" value="BIFUNCTIONAL DTTP/UTP PYROPHOSPHATASE/METHYLTRANSFERASE PROTEIN-RELATED"/>
    <property type="match status" value="1"/>
</dbReference>